<evidence type="ECO:0000313" key="6">
    <source>
        <dbReference type="EMBL" id="QKW49726.1"/>
    </source>
</evidence>
<dbReference type="SUPFAM" id="SSF46785">
    <property type="entry name" value="Winged helix' DNA-binding domain"/>
    <property type="match status" value="1"/>
</dbReference>
<dbReference type="GO" id="GO:0032993">
    <property type="term" value="C:protein-DNA complex"/>
    <property type="evidence" value="ECO:0007669"/>
    <property type="project" value="TreeGrafter"/>
</dbReference>
<dbReference type="Pfam" id="PF00126">
    <property type="entry name" value="HTH_1"/>
    <property type="match status" value="1"/>
</dbReference>
<evidence type="ECO:0000256" key="1">
    <source>
        <dbReference type="ARBA" id="ARBA00009437"/>
    </source>
</evidence>
<dbReference type="PANTHER" id="PTHR30346:SF30">
    <property type="entry name" value="SMALL NEUTRAL PROTEASE REGULATORY PROTEIN"/>
    <property type="match status" value="1"/>
</dbReference>
<dbReference type="PRINTS" id="PR00039">
    <property type="entry name" value="HTHLYSR"/>
</dbReference>
<dbReference type="Proteomes" id="UP000509303">
    <property type="component" value="Chromosome"/>
</dbReference>
<dbReference type="Gene3D" id="1.10.10.10">
    <property type="entry name" value="Winged helix-like DNA-binding domain superfamily/Winged helix DNA-binding domain"/>
    <property type="match status" value="1"/>
</dbReference>
<dbReference type="Gene3D" id="3.40.190.10">
    <property type="entry name" value="Periplasmic binding protein-like II"/>
    <property type="match status" value="2"/>
</dbReference>
<evidence type="ECO:0000256" key="2">
    <source>
        <dbReference type="ARBA" id="ARBA00023015"/>
    </source>
</evidence>
<evidence type="ECO:0000256" key="4">
    <source>
        <dbReference type="ARBA" id="ARBA00023163"/>
    </source>
</evidence>
<evidence type="ECO:0000256" key="3">
    <source>
        <dbReference type="ARBA" id="ARBA00023125"/>
    </source>
</evidence>
<dbReference type="InterPro" id="IPR036390">
    <property type="entry name" value="WH_DNA-bd_sf"/>
</dbReference>
<dbReference type="InterPro" id="IPR000847">
    <property type="entry name" value="LysR_HTH_N"/>
</dbReference>
<gene>
    <name evidence="6" type="ORF">HUT08_09335</name>
</gene>
<dbReference type="CDD" id="cd08414">
    <property type="entry name" value="PBP2_LTTR_aromatics_like"/>
    <property type="match status" value="1"/>
</dbReference>
<dbReference type="GO" id="GO:0003677">
    <property type="term" value="F:DNA binding"/>
    <property type="evidence" value="ECO:0007669"/>
    <property type="project" value="UniProtKB-KW"/>
</dbReference>
<evidence type="ECO:0000259" key="5">
    <source>
        <dbReference type="PROSITE" id="PS50931"/>
    </source>
</evidence>
<dbReference type="EMBL" id="CP054929">
    <property type="protein sequence ID" value="QKW49726.1"/>
    <property type="molecule type" value="Genomic_DNA"/>
</dbReference>
<dbReference type="PROSITE" id="PS50931">
    <property type="entry name" value="HTH_LYSR"/>
    <property type="match status" value="1"/>
</dbReference>
<reference evidence="6 7" key="1">
    <citation type="submission" date="2020-06" db="EMBL/GenBank/DDBJ databases">
        <title>Genome mining for natural products.</title>
        <authorList>
            <person name="Zhang B."/>
            <person name="Shi J."/>
            <person name="Ge H."/>
        </authorList>
    </citation>
    <scope>NUCLEOTIDE SEQUENCE [LARGE SCALE GENOMIC DNA]</scope>
    <source>
        <strain evidence="6 7">NA00687</strain>
    </source>
</reference>
<accession>A0A7H8N5X7</accession>
<evidence type="ECO:0000313" key="7">
    <source>
        <dbReference type="Proteomes" id="UP000509303"/>
    </source>
</evidence>
<proteinExistence type="inferred from homology"/>
<dbReference type="InterPro" id="IPR005119">
    <property type="entry name" value="LysR_subst-bd"/>
</dbReference>
<dbReference type="GO" id="GO:0003700">
    <property type="term" value="F:DNA-binding transcription factor activity"/>
    <property type="evidence" value="ECO:0007669"/>
    <property type="project" value="InterPro"/>
</dbReference>
<name>A0A7H8N5X7_9ACTN</name>
<dbReference type="RefSeq" id="WP_176161460.1">
    <property type="nucleotide sequence ID" value="NZ_CP054929.1"/>
</dbReference>
<dbReference type="InterPro" id="IPR036388">
    <property type="entry name" value="WH-like_DNA-bd_sf"/>
</dbReference>
<sequence length="304" mass="32452">MELELRHLRTLVTIADTGSLTRAAATLLLSQPAVSTQLKRIEAALGRPVFIREATGVRPTRFGDEVLAHARNAVASADRIRESKRIAAAETVTVRLGGSPGPVFSHLATKLSGLIDAPVVSHQFPSASWALDRLAGDQLDVAAITDVPGYESRPQAGIVHAVIGIEPALVLLPHAHPLAEKERVDLADLADESWTMSPLERDGGDRAAFIATCMAAGFTPRIDHDIVDAGTAFDLVIQGAAIALAQGGVRMREGTVAKRLTGDPIRVRHVLAWRDPGRLADRQHTLVTAAEEGFAGRRRAADLE</sequence>
<protein>
    <submittedName>
        <fullName evidence="6">LysR family transcriptional regulator</fullName>
    </submittedName>
</protein>
<keyword evidence="7" id="KW-1185">Reference proteome</keyword>
<keyword evidence="2" id="KW-0805">Transcription regulation</keyword>
<keyword evidence="4" id="KW-0804">Transcription</keyword>
<dbReference type="PANTHER" id="PTHR30346">
    <property type="entry name" value="TRANSCRIPTIONAL DUAL REGULATOR HCAR-RELATED"/>
    <property type="match status" value="1"/>
</dbReference>
<comment type="similarity">
    <text evidence="1">Belongs to the LysR transcriptional regulatory family.</text>
</comment>
<dbReference type="Pfam" id="PF03466">
    <property type="entry name" value="LysR_substrate"/>
    <property type="match status" value="1"/>
</dbReference>
<dbReference type="SUPFAM" id="SSF53850">
    <property type="entry name" value="Periplasmic binding protein-like II"/>
    <property type="match status" value="1"/>
</dbReference>
<dbReference type="AlphaFoldDB" id="A0A7H8N5X7"/>
<organism evidence="6 7">
    <name type="scientific">Streptomyces buecherae</name>
    <dbReference type="NCBI Taxonomy" id="2763006"/>
    <lineage>
        <taxon>Bacteria</taxon>
        <taxon>Bacillati</taxon>
        <taxon>Actinomycetota</taxon>
        <taxon>Actinomycetes</taxon>
        <taxon>Kitasatosporales</taxon>
        <taxon>Streptomycetaceae</taxon>
        <taxon>Streptomyces</taxon>
    </lineage>
</organism>
<feature type="domain" description="HTH lysR-type" evidence="5">
    <location>
        <begin position="3"/>
        <end position="60"/>
    </location>
</feature>
<keyword evidence="3" id="KW-0238">DNA-binding</keyword>